<gene>
    <name evidence="1" type="ORF">AR543_05985</name>
</gene>
<evidence type="ECO:0000313" key="2">
    <source>
        <dbReference type="Proteomes" id="UP000078148"/>
    </source>
</evidence>
<reference evidence="1 2" key="2">
    <citation type="journal article" date="2016" name="Int. J. Syst. Evol. Microbiol.">
        <title>Paenibacillus bovis sp. nov., isolated from raw yak (Bos grunniens) milk.</title>
        <authorList>
            <person name="Gao C."/>
            <person name="Han J."/>
            <person name="Liu Z."/>
            <person name="Xu X."/>
            <person name="Hang F."/>
            <person name="Wu Z."/>
        </authorList>
    </citation>
    <scope>NUCLEOTIDE SEQUENCE [LARGE SCALE GENOMIC DNA]</scope>
    <source>
        <strain evidence="1 2">BD3526</strain>
    </source>
</reference>
<protein>
    <submittedName>
        <fullName evidence="1">Uncharacterized protein</fullName>
    </submittedName>
</protein>
<reference evidence="2" key="1">
    <citation type="submission" date="2015-10" db="EMBL/GenBank/DDBJ databases">
        <title>Genome of Paenibacillus bovis sp. nov.</title>
        <authorList>
            <person name="Wu Z."/>
            <person name="Gao C."/>
            <person name="Liu Z."/>
            <person name="Zheng H."/>
        </authorList>
    </citation>
    <scope>NUCLEOTIDE SEQUENCE [LARGE SCALE GENOMIC DNA]</scope>
    <source>
        <strain evidence="2">BD3526</strain>
    </source>
</reference>
<evidence type="ECO:0000313" key="1">
    <source>
        <dbReference type="EMBL" id="ANF95596.1"/>
    </source>
</evidence>
<dbReference type="KEGG" id="pbv:AR543_05985"/>
<dbReference type="Proteomes" id="UP000078148">
    <property type="component" value="Chromosome"/>
</dbReference>
<dbReference type="EMBL" id="CP013023">
    <property type="protein sequence ID" value="ANF95596.1"/>
    <property type="molecule type" value="Genomic_DNA"/>
</dbReference>
<name>A0A172ZD65_9BACL</name>
<accession>A0A172ZD65</accession>
<dbReference type="RefSeq" id="WP_060532670.1">
    <property type="nucleotide sequence ID" value="NZ_CP013023.1"/>
</dbReference>
<organism evidence="1 2">
    <name type="scientific">Paenibacillus bovis</name>
    <dbReference type="NCBI Taxonomy" id="1616788"/>
    <lineage>
        <taxon>Bacteria</taxon>
        <taxon>Bacillati</taxon>
        <taxon>Bacillota</taxon>
        <taxon>Bacilli</taxon>
        <taxon>Bacillales</taxon>
        <taxon>Paenibacillaceae</taxon>
        <taxon>Paenibacillus</taxon>
    </lineage>
</organism>
<dbReference type="AlphaFoldDB" id="A0A172ZD65"/>
<dbReference type="OrthoDB" id="2679379at2"/>
<keyword evidence="2" id="KW-1185">Reference proteome</keyword>
<sequence length="125" mass="13851">MAATGGGTITTQDTSDTTVDYYTLTKDSGAFKAAQFNSSGDSYVGLDVQQDGRMIVSIEKYNFKTRKWDPVQVKLIDGSKSVYYRVPTDVIHIPPVPYRVILSTTGHADVTIETTYTWESDSDPR</sequence>
<proteinExistence type="predicted"/>